<feature type="binding site" evidence="12">
    <location>
        <position position="203"/>
    </location>
    <ligand>
        <name>Zn(2+)</name>
        <dbReference type="ChEBI" id="CHEBI:29105"/>
    </ligand>
</feature>
<sequence length="394" mass="42645">MEEFILRDVTVVNPDSTQEHAYVLVKNGVVTAIGRDSSAEEVVTEATVQIKAEPDDVLIPGMIDVHIHGTNHADVMDGTPEALTAIAENLPSEGTTSFLATTITQHKDVITRALENAATFALNQPAGRSEMLGIHLEGPFFTAEKAGAQPKEYVRPADTALFQQWQQVARGLIKWVSLAPEQDPDHALIRFLHQNGIVTAAAHSNAGLEEINESAENGVSHVTHLFNGMSGLHHRDPGLASAALLNRSLTNEIIADGVHVHPSMVDMAFRMKGAAGLLLITDSIRAKCLQNGRYDLGGQTVTVEGNRPYLEDGTIAGSMLKMNEALINIMAFTNCSWEEAAAMASRNAARKLGLSRKGEVKEGMDADMVLLDGNQEVRRTWCRGVPAYEKGKEE</sequence>
<reference evidence="15" key="1">
    <citation type="submission" date="2016-10" db="EMBL/GenBank/DDBJ databases">
        <authorList>
            <person name="Varghese N."/>
            <person name="Submissions S."/>
        </authorList>
    </citation>
    <scope>NUCLEOTIDE SEQUENCE [LARGE SCALE GENOMIC DNA]</scope>
    <source>
        <strain evidence="15">S7</strain>
    </source>
</reference>
<evidence type="ECO:0000256" key="1">
    <source>
        <dbReference type="ARBA" id="ARBA00010716"/>
    </source>
</evidence>
<evidence type="ECO:0000313" key="15">
    <source>
        <dbReference type="Proteomes" id="UP000198892"/>
    </source>
</evidence>
<evidence type="ECO:0000256" key="12">
    <source>
        <dbReference type="PIRSR" id="PIRSR038994-3"/>
    </source>
</evidence>
<dbReference type="OrthoDB" id="9776488at2"/>
<feature type="binding site" evidence="11">
    <location>
        <position position="148"/>
    </location>
    <ligand>
        <name>substrate</name>
    </ligand>
</feature>
<name>A0A1I5L814_9BACI</name>
<dbReference type="InterPro" id="IPR032466">
    <property type="entry name" value="Metal_Hydrolase"/>
</dbReference>
<evidence type="ECO:0000256" key="11">
    <source>
        <dbReference type="PIRSR" id="PIRSR038994-2"/>
    </source>
</evidence>
<evidence type="ECO:0000256" key="6">
    <source>
        <dbReference type="ARBA" id="ARBA00023277"/>
    </source>
</evidence>
<dbReference type="InterPro" id="IPR006680">
    <property type="entry name" value="Amidohydro-rel"/>
</dbReference>
<feature type="binding site" evidence="11">
    <location>
        <begin position="315"/>
        <end position="317"/>
    </location>
    <ligand>
        <name>substrate</name>
    </ligand>
</feature>
<accession>A0A1I5L814</accession>
<dbReference type="NCBIfam" id="TIGR00221">
    <property type="entry name" value="nagA"/>
    <property type="match status" value="1"/>
</dbReference>
<evidence type="ECO:0000256" key="5">
    <source>
        <dbReference type="ARBA" id="ARBA00022801"/>
    </source>
</evidence>
<dbReference type="Proteomes" id="UP000198892">
    <property type="component" value="Unassembled WGS sequence"/>
</dbReference>
<feature type="binding site" evidence="12">
    <location>
        <position position="224"/>
    </location>
    <ligand>
        <name>Zn(2+)</name>
        <dbReference type="ChEBI" id="CHEBI:29105"/>
    </ligand>
</feature>
<dbReference type="CDD" id="cd00854">
    <property type="entry name" value="NagA"/>
    <property type="match status" value="1"/>
</dbReference>
<dbReference type="Gene3D" id="2.30.40.10">
    <property type="entry name" value="Urease, subunit C, domain 1"/>
    <property type="match status" value="1"/>
</dbReference>
<comment type="cofactor">
    <cofactor evidence="12">
        <name>a divalent metal cation</name>
        <dbReference type="ChEBI" id="CHEBI:60240"/>
    </cofactor>
    <text evidence="12">Binds 1 divalent metal cation per subunit.</text>
</comment>
<evidence type="ECO:0000256" key="3">
    <source>
        <dbReference type="ARBA" id="ARBA00018029"/>
    </source>
</evidence>
<dbReference type="Gene3D" id="3.20.20.140">
    <property type="entry name" value="Metal-dependent hydrolases"/>
    <property type="match status" value="1"/>
</dbReference>
<evidence type="ECO:0000256" key="2">
    <source>
        <dbReference type="ARBA" id="ARBA00011899"/>
    </source>
</evidence>
<dbReference type="PANTHER" id="PTHR11113:SF14">
    <property type="entry name" value="N-ACETYLGLUCOSAMINE-6-PHOSPHATE DEACETYLASE"/>
    <property type="match status" value="1"/>
</dbReference>
<feature type="binding site" evidence="11">
    <location>
        <begin position="227"/>
        <end position="228"/>
    </location>
    <ligand>
        <name>substrate</name>
    </ligand>
</feature>
<keyword evidence="4 12" id="KW-0479">Metal-binding</keyword>
<dbReference type="PANTHER" id="PTHR11113">
    <property type="entry name" value="N-ACETYLGLUCOSAMINE-6-PHOSPHATE DEACETYLASE"/>
    <property type="match status" value="1"/>
</dbReference>
<dbReference type="RefSeq" id="WP_093334725.1">
    <property type="nucleotide sequence ID" value="NZ_FOXD01000001.1"/>
</dbReference>
<evidence type="ECO:0000256" key="7">
    <source>
        <dbReference type="ARBA" id="ARBA00047647"/>
    </source>
</evidence>
<feature type="binding site" evidence="11">
    <location>
        <position position="259"/>
    </location>
    <ligand>
        <name>substrate</name>
    </ligand>
</feature>
<proteinExistence type="inferred from homology"/>
<evidence type="ECO:0000256" key="4">
    <source>
        <dbReference type="ARBA" id="ARBA00022723"/>
    </source>
</evidence>
<dbReference type="Pfam" id="PF01979">
    <property type="entry name" value="Amidohydro_1"/>
    <property type="match status" value="1"/>
</dbReference>
<feature type="active site" description="Proton donor/acceptor" evidence="10">
    <location>
        <position position="282"/>
    </location>
</feature>
<dbReference type="GO" id="GO:0006046">
    <property type="term" value="P:N-acetylglucosamine catabolic process"/>
    <property type="evidence" value="ECO:0007669"/>
    <property type="project" value="TreeGrafter"/>
</dbReference>
<comment type="catalytic activity">
    <reaction evidence="7">
        <text>N-acetyl-D-glucosamine 6-phosphate + H2O = D-glucosamine 6-phosphate + acetate</text>
        <dbReference type="Rhea" id="RHEA:22936"/>
        <dbReference type="ChEBI" id="CHEBI:15377"/>
        <dbReference type="ChEBI" id="CHEBI:30089"/>
        <dbReference type="ChEBI" id="CHEBI:57513"/>
        <dbReference type="ChEBI" id="CHEBI:58725"/>
        <dbReference type="EC" id="3.5.1.25"/>
    </reaction>
</comment>
<evidence type="ECO:0000256" key="9">
    <source>
        <dbReference type="PIRNR" id="PIRNR038994"/>
    </source>
</evidence>
<protein>
    <recommendedName>
        <fullName evidence="3">N-acetylglucosamine-6-phosphate deacetylase</fullName>
        <ecNumber evidence="2">3.5.1.25</ecNumber>
    </recommendedName>
</protein>
<feature type="domain" description="Amidohydrolase-related" evidence="13">
    <location>
        <begin position="57"/>
        <end position="384"/>
    </location>
</feature>
<evidence type="ECO:0000313" key="14">
    <source>
        <dbReference type="EMBL" id="SFO93397.1"/>
    </source>
</evidence>
<dbReference type="AlphaFoldDB" id="A0A1I5L814"/>
<dbReference type="GO" id="GO:0008448">
    <property type="term" value="F:N-acetylglucosamine-6-phosphate deacetylase activity"/>
    <property type="evidence" value="ECO:0007669"/>
    <property type="project" value="UniProtKB-EC"/>
</dbReference>
<dbReference type="EC" id="3.5.1.25" evidence="2"/>
<feature type="binding site" evidence="11">
    <location>
        <position position="235"/>
    </location>
    <ligand>
        <name>substrate</name>
    </ligand>
</feature>
<comment type="pathway">
    <text evidence="8">Amino-sugar metabolism; N-acetylneuraminate degradation; D-fructose 6-phosphate from N-acetylneuraminate: step 4/5.</text>
</comment>
<dbReference type="PIRSF" id="PIRSF038994">
    <property type="entry name" value="NagA"/>
    <property type="match status" value="1"/>
</dbReference>
<comment type="similarity">
    <text evidence="1 9">Belongs to the metallo-dependent hydrolases superfamily. NagA family.</text>
</comment>
<keyword evidence="6 9" id="KW-0119">Carbohydrate metabolism</keyword>
<dbReference type="STRING" id="1884432.SAMN05518683_101139"/>
<dbReference type="SUPFAM" id="SSF51556">
    <property type="entry name" value="Metallo-dependent hydrolases"/>
    <property type="match status" value="1"/>
</dbReference>
<organism evidence="14 15">
    <name type="scientific">Salibacterium halotolerans</name>
    <dbReference type="NCBI Taxonomy" id="1884432"/>
    <lineage>
        <taxon>Bacteria</taxon>
        <taxon>Bacillati</taxon>
        <taxon>Bacillota</taxon>
        <taxon>Bacilli</taxon>
        <taxon>Bacillales</taxon>
        <taxon>Bacillaceae</taxon>
    </lineage>
</organism>
<dbReference type="FunFam" id="3.20.20.140:FF:000004">
    <property type="entry name" value="N-acetylglucosamine-6-phosphate deacetylase"/>
    <property type="match status" value="1"/>
</dbReference>
<evidence type="ECO:0000259" key="13">
    <source>
        <dbReference type="Pfam" id="PF01979"/>
    </source>
</evidence>
<dbReference type="InterPro" id="IPR011059">
    <property type="entry name" value="Metal-dep_hydrolase_composite"/>
</dbReference>
<dbReference type="SUPFAM" id="SSF51338">
    <property type="entry name" value="Composite domain of metallo-dependent hydrolases"/>
    <property type="match status" value="1"/>
</dbReference>
<gene>
    <name evidence="14" type="ORF">SAMN05518683_101139</name>
</gene>
<keyword evidence="5 9" id="KW-0378">Hydrolase</keyword>
<keyword evidence="15" id="KW-1185">Reference proteome</keyword>
<dbReference type="InterPro" id="IPR003764">
    <property type="entry name" value="GlcNAc_6-P_deAcase"/>
</dbReference>
<evidence type="ECO:0000256" key="8">
    <source>
        <dbReference type="ARBA" id="ARBA00060590"/>
    </source>
</evidence>
<dbReference type="GO" id="GO:0046872">
    <property type="term" value="F:metal ion binding"/>
    <property type="evidence" value="ECO:0007669"/>
    <property type="project" value="UniProtKB-KW"/>
</dbReference>
<dbReference type="EMBL" id="FOXD01000001">
    <property type="protein sequence ID" value="SFO93397.1"/>
    <property type="molecule type" value="Genomic_DNA"/>
</dbReference>
<feature type="binding site" evidence="12">
    <location>
        <position position="137"/>
    </location>
    <ligand>
        <name>Zn(2+)</name>
        <dbReference type="ChEBI" id="CHEBI:29105"/>
    </ligand>
</feature>
<evidence type="ECO:0000256" key="10">
    <source>
        <dbReference type="PIRSR" id="PIRSR038994-1"/>
    </source>
</evidence>